<reference evidence="3 4" key="1">
    <citation type="submission" date="2020-08" db="EMBL/GenBank/DDBJ databases">
        <title>Genome public.</title>
        <authorList>
            <person name="Liu C."/>
            <person name="Sun Q."/>
        </authorList>
    </citation>
    <scope>NUCLEOTIDE SEQUENCE [LARGE SCALE GENOMIC DNA]</scope>
    <source>
        <strain evidence="3 4">NSJ-43</strain>
    </source>
</reference>
<dbReference type="EMBL" id="JACOPD010000001">
    <property type="protein sequence ID" value="MBC5679605.1"/>
    <property type="molecule type" value="Genomic_DNA"/>
</dbReference>
<feature type="chain" id="PRO_5047327057" description="Lipoprotein" evidence="2">
    <location>
        <begin position="22"/>
        <end position="193"/>
    </location>
</feature>
<keyword evidence="4" id="KW-1185">Reference proteome</keyword>
<keyword evidence="2" id="KW-0732">Signal</keyword>
<comment type="caution">
    <text evidence="3">The sequence shown here is derived from an EMBL/GenBank/DDBJ whole genome shotgun (WGS) entry which is preliminary data.</text>
</comment>
<gene>
    <name evidence="3" type="ORF">H8S01_01325</name>
</gene>
<feature type="signal peptide" evidence="2">
    <location>
        <begin position="1"/>
        <end position="21"/>
    </location>
</feature>
<organism evidence="3 4">
    <name type="scientific">Lachnospira hominis</name>
    <name type="common">ex Liu et al. 2021</name>
    <dbReference type="NCBI Taxonomy" id="2763051"/>
    <lineage>
        <taxon>Bacteria</taxon>
        <taxon>Bacillati</taxon>
        <taxon>Bacillota</taxon>
        <taxon>Clostridia</taxon>
        <taxon>Lachnospirales</taxon>
        <taxon>Lachnospiraceae</taxon>
        <taxon>Lachnospira</taxon>
    </lineage>
</organism>
<evidence type="ECO:0000256" key="1">
    <source>
        <dbReference type="SAM" id="MobiDB-lite"/>
    </source>
</evidence>
<accession>A0ABR7FWM3</accession>
<feature type="compositionally biased region" description="Polar residues" evidence="1">
    <location>
        <begin position="22"/>
        <end position="49"/>
    </location>
</feature>
<evidence type="ECO:0008006" key="5">
    <source>
        <dbReference type="Google" id="ProtNLM"/>
    </source>
</evidence>
<name>A0ABR7FWM3_9FIRM</name>
<evidence type="ECO:0000256" key="2">
    <source>
        <dbReference type="SAM" id="SignalP"/>
    </source>
</evidence>
<evidence type="ECO:0000313" key="4">
    <source>
        <dbReference type="Proteomes" id="UP000628463"/>
    </source>
</evidence>
<feature type="region of interest" description="Disordered" evidence="1">
    <location>
        <begin position="22"/>
        <end position="51"/>
    </location>
</feature>
<protein>
    <recommendedName>
        <fullName evidence="5">Lipoprotein</fullName>
    </recommendedName>
</protein>
<evidence type="ECO:0000313" key="3">
    <source>
        <dbReference type="EMBL" id="MBC5679605.1"/>
    </source>
</evidence>
<dbReference type="RefSeq" id="WP_186835891.1">
    <property type="nucleotide sequence ID" value="NZ_JACOPD010000001.1"/>
</dbReference>
<sequence>MKKLIFIICLVMFMVTGCTSGNDNKPAGNNSQNESQMQSRTDNDNVPSKSESKYIWEEEPLYDSNIDMSGAVDETLSKVISIYNGNSDAKELITDDVKADMTSIIEKWYNNKFYNVKNIKKSEMLKLDIESCDKELVMCDGRPYIKVTFRVSAMNGGLRGEDKLNALLDCSNDRYSVYKMWYYGKYRNTSGSF</sequence>
<dbReference type="PROSITE" id="PS51257">
    <property type="entry name" value="PROKAR_LIPOPROTEIN"/>
    <property type="match status" value="1"/>
</dbReference>
<proteinExistence type="predicted"/>
<dbReference type="Proteomes" id="UP000628463">
    <property type="component" value="Unassembled WGS sequence"/>
</dbReference>